<dbReference type="VEuPathDB" id="PlasmoDB:POWCR01_000150700"/>
<dbReference type="Proteomes" id="UP000242942">
    <property type="component" value="Unassembled WGS sequence"/>
</dbReference>
<organism evidence="1 2">
    <name type="scientific">Plasmodium ovale</name>
    <name type="common">malaria parasite P. ovale</name>
    <dbReference type="NCBI Taxonomy" id="36330"/>
    <lineage>
        <taxon>Eukaryota</taxon>
        <taxon>Sar</taxon>
        <taxon>Alveolata</taxon>
        <taxon>Apicomplexa</taxon>
        <taxon>Aconoidasida</taxon>
        <taxon>Haemosporida</taxon>
        <taxon>Plasmodiidae</taxon>
        <taxon>Plasmodium</taxon>
        <taxon>Plasmodium (Plasmodium)</taxon>
    </lineage>
</organism>
<proteinExistence type="predicted"/>
<dbReference type="OrthoDB" id="10320228at2759"/>
<dbReference type="EMBL" id="FLRI01000195">
    <property type="protein sequence ID" value="SBT83736.1"/>
    <property type="molecule type" value="Genomic_DNA"/>
</dbReference>
<dbReference type="AlphaFoldDB" id="A0A1D3JDD5"/>
<evidence type="ECO:0000313" key="1">
    <source>
        <dbReference type="EMBL" id="SBT83736.1"/>
    </source>
</evidence>
<name>A0A1D3JDD5_PLAOA</name>
<evidence type="ECO:0000313" key="2">
    <source>
        <dbReference type="Proteomes" id="UP000242942"/>
    </source>
</evidence>
<keyword evidence="2" id="KW-1185">Reference proteome</keyword>
<protein>
    <submittedName>
        <fullName evidence="1">PIR protein</fullName>
    </submittedName>
</protein>
<dbReference type="VEuPathDB" id="PlasmoDB:PocGH01_00144500"/>
<dbReference type="InterPro" id="IPR008780">
    <property type="entry name" value="Plasmodium_Vir"/>
</dbReference>
<sequence>MSTSSISDFFHNWHNRVYIKILYDFLMNLPLYITYNNFSSNYSYAPSKYDLCSHYIEDSNPDFGEFRKVCRAVEKTLNSLDSGIYHELDNCKPIEYLSYFVYDKIKNIPTSNKFQTFYGILSNILISYGKVKNCNIIKFDKNKDEFHKKYELYFRGEIMHWIKLKYESYFHNDQEFCKKYLNECFQFYNEKIKNNYCKEFVHYEEELTKFSNNFNETMRLLKTKKISVKEEEIQLPLKTGCSSNERKDSVGEQVLNQAQPVQQMVNVSAHPNPETVSMGSPNADTKVTAGTVSGTLIGISLLSLLFWKFTPLGSRIQHKIWNKGNNYNLEHQNDEIIIDTSNNEDIYSYNNKYNIQYHSV</sequence>
<reference evidence="1 2" key="1">
    <citation type="submission" date="2016-06" db="EMBL/GenBank/DDBJ databases">
        <authorList>
            <consortium name="Pathogen Informatics"/>
        </authorList>
    </citation>
    <scope>NUCLEOTIDE SEQUENCE [LARGE SCALE GENOMIC DNA]</scope>
    <source>
        <strain evidence="1">PocGH01</strain>
    </source>
</reference>
<gene>
    <name evidence="1" type="primary">PocGH01_00144500</name>
    <name evidence="1" type="ORF">POCGH01_00144500</name>
</gene>
<accession>A0A1D3JDD5</accession>
<dbReference type="Pfam" id="PF05795">
    <property type="entry name" value="Plasmodium_Vir"/>
    <property type="match status" value="1"/>
</dbReference>